<dbReference type="EMBL" id="JBHMFC010000009">
    <property type="protein sequence ID" value="MFB9055702.1"/>
    <property type="molecule type" value="Genomic_DNA"/>
</dbReference>
<evidence type="ECO:0000259" key="3">
    <source>
        <dbReference type="Pfam" id="PF00884"/>
    </source>
</evidence>
<reference evidence="4 5" key="1">
    <citation type="submission" date="2024-09" db="EMBL/GenBank/DDBJ databases">
        <authorList>
            <person name="Sun Q."/>
            <person name="Mori K."/>
        </authorList>
    </citation>
    <scope>NUCLEOTIDE SEQUENCE [LARGE SCALE GENOMIC DNA]</scope>
    <source>
        <strain evidence="4 5">CECT 8622</strain>
    </source>
</reference>
<dbReference type="PANTHER" id="PTHR45953">
    <property type="entry name" value="IDURONATE 2-SULFATASE"/>
    <property type="match status" value="1"/>
</dbReference>
<dbReference type="PANTHER" id="PTHR45953:SF1">
    <property type="entry name" value="IDURONATE 2-SULFATASE"/>
    <property type="match status" value="1"/>
</dbReference>
<keyword evidence="1" id="KW-0479">Metal-binding</keyword>
<evidence type="ECO:0000256" key="2">
    <source>
        <dbReference type="ARBA" id="ARBA00022801"/>
    </source>
</evidence>
<dbReference type="Pfam" id="PF00884">
    <property type="entry name" value="Sulfatase"/>
    <property type="match status" value="1"/>
</dbReference>
<dbReference type="InterPro" id="IPR000917">
    <property type="entry name" value="Sulfatase_N"/>
</dbReference>
<dbReference type="RefSeq" id="WP_379859893.1">
    <property type="nucleotide sequence ID" value="NZ_JBHMFC010000009.1"/>
</dbReference>
<keyword evidence="5" id="KW-1185">Reference proteome</keyword>
<keyword evidence="2" id="KW-0378">Hydrolase</keyword>
<gene>
    <name evidence="4" type="ORF">ACFFU9_03015</name>
</gene>
<proteinExistence type="predicted"/>
<name>A0ABV5F8C3_9FLAO</name>
<dbReference type="InterPro" id="IPR017850">
    <property type="entry name" value="Alkaline_phosphatase_core_sf"/>
</dbReference>
<comment type="caution">
    <text evidence="4">The sequence shown here is derived from an EMBL/GenBank/DDBJ whole genome shotgun (WGS) entry which is preliminary data.</text>
</comment>
<protein>
    <submittedName>
        <fullName evidence="4">Sulfatase-like hydrolase/transferase</fullName>
    </submittedName>
</protein>
<dbReference type="Proteomes" id="UP001589585">
    <property type="component" value="Unassembled WGS sequence"/>
</dbReference>
<dbReference type="SUPFAM" id="SSF53649">
    <property type="entry name" value="Alkaline phosphatase-like"/>
    <property type="match status" value="1"/>
</dbReference>
<evidence type="ECO:0000313" key="4">
    <source>
        <dbReference type="EMBL" id="MFB9055702.1"/>
    </source>
</evidence>
<evidence type="ECO:0000256" key="1">
    <source>
        <dbReference type="ARBA" id="ARBA00022723"/>
    </source>
</evidence>
<evidence type="ECO:0000313" key="5">
    <source>
        <dbReference type="Proteomes" id="UP001589585"/>
    </source>
</evidence>
<accession>A0ABV5F8C3</accession>
<organism evidence="4 5">
    <name type="scientific">Mariniflexile ostreae</name>
    <dbReference type="NCBI Taxonomy" id="1520892"/>
    <lineage>
        <taxon>Bacteria</taxon>
        <taxon>Pseudomonadati</taxon>
        <taxon>Bacteroidota</taxon>
        <taxon>Flavobacteriia</taxon>
        <taxon>Flavobacteriales</taxon>
        <taxon>Flavobacteriaceae</taxon>
        <taxon>Mariniflexile</taxon>
    </lineage>
</organism>
<sequence>MLIAVDDLRTDLGCYGNTVVQPPHIDKLASQGVTFTNHFVLVPTCGASRYNHLTGIRPKTRAQLSNHVIPIEISDKPKNDTSESFIHHLKRNGYHTVGIDKISHSADGLLYEYNENPSEKRELPHSWSELSFNSDKWETGWNAFFGYANGENKQSLNKNAKPYEAGNVNDVGYPDGLTTQLAISKLKDLKSQNKPFFLGVGFF</sequence>
<dbReference type="Gene3D" id="3.40.720.10">
    <property type="entry name" value="Alkaline Phosphatase, subunit A"/>
    <property type="match status" value="1"/>
</dbReference>
<feature type="domain" description="Sulfatase N-terminal" evidence="3">
    <location>
        <begin position="2"/>
        <end position="200"/>
    </location>
</feature>